<sequence>MARGLTEITENQWRQALEQALLPRIASVLRRREAGHCMRVEGLQADVAVSLTRRLHTAVPEAQVHVLDAGTLGPDADDVTITSTRLVELRNPDDTGALRSPLLVFVPPGTRASAEDSFSTATFEELLLDDVHVALRQTLLGQVPEALRSSVTELLGSPAAGGPKGTDAQAAVRYLLTLRENHHHPESAGAAVYLLGLIPDFRLFSDPALVGHKSKRNRRVVDALSDNAATPRQRVLALGLPRTSSEQQTFVKRLVAFAGRTSFAEPRDWCRAIAIEPGNWPLAFHHWPEEQDRSDQRITVEVAELTALPKVGDSDEDLRNHPVLERVFGARYLLPGGLSALPVSFTVDPDARTVNGLAHFKVEIYSESVGEGGDEDDESSVAVSPTGLTATFSANRRTTKNVHKTQVKLKRGRRATEWEEGWHFVRVTPLDDRGQPLPVPRTGQARRTDESDRFYVVPEGEFDEPPAPRVQHASGVAQALNRLRFTARAEGRDPERVTCRDVTWATTGTKTRSLRASFGSGAPFLFDLPLWLAEAQQWLLGRPDYLTGPMVEIDAADGAHLRLDVSPAARQADVTAPFTTFLHTRAVLFSAITGESTGEDTQVVEGKDPRELRPLTEAYAEAYLNALAACLRALDDPYERETDTHRRELHLLVRTDTLPVTLATPDGNRLDAVLVAPTHPLRMLWESGHAALADHWLGEAEHEDRAAVLERLEALERRLAPLGFPLTVPLGTGELTFAVGLLTDYWQVCLPSETENPRGTVARIATALGADGAAATSGDVTGADLADRVERYIRLHPYADCLIINAVGAGRGELLTDMLTALQERRHLAHLRYTVRLFTPTPDDPWAGAALTDLFAPGDGARTAAAEAFSTPGDPLRPKLSVVVRDLADLTSAAEGFPAHLTLLFAPFGGERHDIAPGRPGSGRAAVHGLVQEMTSHYSEDGGSAVWSRRPRHGATDPLPGAEITGDLLAALPATLSAAAVAATAGEPRPGMLPQISLSLGTDDRSLLHDVHRMSDWVITVDRTLGAEYFDHGRRNRAEYVIDYKASSVAGMSSHVVVSSRSIDELRALLEPVLADRRLSIEQRHVRTFFDQLRELSGNLAFKLAALTESGRTEVVGLALARLYLENCSALRHQILLPLDSHPELYAEEQRRSAAGDTAVRLHRTDLALFDLDAERATITCRLVEVKCFTGSGGLAALESTRQRIRTQLDNTRRVLTSLFDPSVSRSDRPLQNVALRTLLGHYLARADRYGFFSGKSRDEARWLLDHLDHHFTWEFTATGLVFDLSANGLDVDAESGITYHRVGRDHALRLLDEIRTEYLRGPAEAAEKSGTAGEDETDTDCADLLSGTAGPTTLMDANAAALATLRPRERERIVPDEPGPLPLDADGEEPGNGDELRTANTEELFAETAPEEADDLSPEPQQSEGAAHREREASPSAPTDATEDKRDDSAADAHEITADVVLGVAQPSPQFGLLGNAAGRQVALDLYETHTMSLFGVQGGGKSYTLGAILEMASRPVPGINRLAKPLASMVFHYSETSDYAPEFTSMIRPNDDKAQRAVLRLRYGAEPVGLEDVMMLVPTENLEDRREEFPDLEIRPLTFASSELKMSHWRFLMGAVGNQATYIRQVNRIIKENRKDLTLEAIRNGIEDSELADHLKKQAKARLELAGSFVDDTARLCDLVRPGRLIIVDVRSDDIEKSDALGLFVVLMQLFAEARQGQEKFNKLVVFDEAHKYADSGDLVAGLVSSVREMRHKGMSVIVASQDPPSVPTALIELSSEIVLHKFTSPAWLKYLQKVNTALGGLTPQKMAALQPGEAYLWSSKATDEAFTQGTVKVLCRPRVTEHGGGTRTAFD</sequence>
<dbReference type="NCBIfam" id="NF047742">
    <property type="entry name" value="antiphage_MADS8"/>
    <property type="match status" value="1"/>
</dbReference>
<keyword evidence="2" id="KW-0547">Nucleotide-binding</keyword>
<dbReference type="Gene3D" id="3.40.50.300">
    <property type="entry name" value="P-loop containing nucleotide triphosphate hydrolases"/>
    <property type="match status" value="1"/>
</dbReference>
<dbReference type="PANTHER" id="PTHR42957">
    <property type="entry name" value="HELICASE MJ1565-RELATED"/>
    <property type="match status" value="1"/>
</dbReference>
<feature type="region of interest" description="Disordered" evidence="1">
    <location>
        <begin position="940"/>
        <end position="960"/>
    </location>
</feature>
<reference evidence="2 3" key="1">
    <citation type="journal article" date="2023" name="Microb. Genom.">
        <title>Mesoterricola silvestris gen. nov., sp. nov., Mesoterricola sediminis sp. nov., Geothrix oryzae sp. nov., Geothrix edaphica sp. nov., Geothrix rubra sp. nov., and Geothrix limicola sp. nov., six novel members of Acidobacteriota isolated from soils.</title>
        <authorList>
            <person name="Weisberg A.J."/>
            <person name="Pearce E."/>
            <person name="Kramer C.G."/>
            <person name="Chang J.H."/>
            <person name="Clarke C.R."/>
        </authorList>
    </citation>
    <scope>NUCLEOTIDE SEQUENCE [LARGE SCALE GENOMIC DNA]</scope>
    <source>
        <strain evidence="2 3">NE20-4-1</strain>
    </source>
</reference>
<comment type="caution">
    <text evidence="2">The sequence shown here is derived from an EMBL/GenBank/DDBJ whole genome shotgun (WGS) entry which is preliminary data.</text>
</comment>
<dbReference type="InterPro" id="IPR027417">
    <property type="entry name" value="P-loop_NTPase"/>
</dbReference>
<dbReference type="SUPFAM" id="SSF52540">
    <property type="entry name" value="P-loop containing nucleoside triphosphate hydrolases"/>
    <property type="match status" value="1"/>
</dbReference>
<dbReference type="Proteomes" id="UP001282474">
    <property type="component" value="Unassembled WGS sequence"/>
</dbReference>
<dbReference type="PANTHER" id="PTHR42957:SF2">
    <property type="entry name" value="HELICASE HERA CENTRAL DOMAIN-CONTAINING PROTEIN"/>
    <property type="match status" value="1"/>
</dbReference>
<accession>A0ABU4MG53</accession>
<evidence type="ECO:0000313" key="2">
    <source>
        <dbReference type="EMBL" id="MDX3036451.1"/>
    </source>
</evidence>
<protein>
    <submittedName>
        <fullName evidence="2">ATP-binding protein</fullName>
    </submittedName>
</protein>
<feature type="region of interest" description="Disordered" evidence="1">
    <location>
        <begin position="1367"/>
        <end position="1397"/>
    </location>
</feature>
<organism evidence="2 3">
    <name type="scientific">Streptomyces caniscabiei</name>
    <dbReference type="NCBI Taxonomy" id="2746961"/>
    <lineage>
        <taxon>Bacteria</taxon>
        <taxon>Bacillati</taxon>
        <taxon>Actinomycetota</taxon>
        <taxon>Actinomycetes</taxon>
        <taxon>Kitasatosporales</taxon>
        <taxon>Streptomycetaceae</taxon>
        <taxon>Streptomyces</taxon>
    </lineage>
</organism>
<dbReference type="EMBL" id="JARAWJ010000003">
    <property type="protein sequence ID" value="MDX3036451.1"/>
    <property type="molecule type" value="Genomic_DNA"/>
</dbReference>
<proteinExistence type="predicted"/>
<evidence type="ECO:0000256" key="1">
    <source>
        <dbReference type="SAM" id="MobiDB-lite"/>
    </source>
</evidence>
<keyword evidence="2" id="KW-0067">ATP-binding</keyword>
<evidence type="ECO:0000313" key="3">
    <source>
        <dbReference type="Proteomes" id="UP001282474"/>
    </source>
</evidence>
<keyword evidence="3" id="KW-1185">Reference proteome</keyword>
<feature type="region of interest" description="Disordered" evidence="1">
    <location>
        <begin position="1324"/>
        <end position="1353"/>
    </location>
</feature>
<gene>
    <name evidence="2" type="ORF">PV383_04600</name>
</gene>
<dbReference type="GO" id="GO:0005524">
    <property type="term" value="F:ATP binding"/>
    <property type="evidence" value="ECO:0007669"/>
    <property type="project" value="UniProtKB-KW"/>
</dbReference>
<name>A0ABU4MG53_9ACTN</name>
<dbReference type="InterPro" id="IPR008571">
    <property type="entry name" value="HerA-like"/>
</dbReference>
<feature type="region of interest" description="Disordered" evidence="1">
    <location>
        <begin position="1409"/>
        <end position="1451"/>
    </location>
</feature>
<feature type="compositionally biased region" description="Basic and acidic residues" evidence="1">
    <location>
        <begin position="1367"/>
        <end position="1376"/>
    </location>
</feature>
<dbReference type="RefSeq" id="WP_193382483.1">
    <property type="nucleotide sequence ID" value="NZ_JABXWF010000009.1"/>
</dbReference>